<feature type="compositionally biased region" description="Polar residues" evidence="1">
    <location>
        <begin position="341"/>
        <end position="353"/>
    </location>
</feature>
<keyword evidence="5" id="KW-1185">Reference proteome</keyword>
<sequence length="378" mass="41548">MWPPTSICLLIVVSAIGLVVEALPLKQWPIIPNRQLHWTGLYMTNPAYATGNPPTSIDTEYQKFLKSKASGQNPTATFRPDSWSQYNYHVETHALKAREQPESPTRTGASLSAEEKAIETSCASSRAASESKAACAREAAEDLRQLRRGLYAGSTIAVLGGIIIGLIYFLNSKFFQYFDYKERWHVEKARHKSIKRVNRTIIKTGDGAPFPENIDYQLLDQPPSKFWAGIFESECFIATLFFIERRTKVDGKWTGIMKRPKLGDELSGIPLNSLRARRKYGGRGPSGPAVPRGFVAGEARKASGAELPAPVGSLHRRGRSSRAASISSLRAQFNVSLFDTSETTDNESTQSGILYQMPSGFGESPLSNGENKASGGDP</sequence>
<dbReference type="AlphaFoldDB" id="A0AAD6NNW5"/>
<feature type="chain" id="PRO_5041928259" evidence="3">
    <location>
        <begin position="23"/>
        <end position="378"/>
    </location>
</feature>
<keyword evidence="2" id="KW-1133">Transmembrane helix</keyword>
<organism evidence="4 5">
    <name type="scientific">Drechslerella dactyloides</name>
    <name type="common">Nematode-trapping fungus</name>
    <name type="synonym">Arthrobotrys dactyloides</name>
    <dbReference type="NCBI Taxonomy" id="74499"/>
    <lineage>
        <taxon>Eukaryota</taxon>
        <taxon>Fungi</taxon>
        <taxon>Dikarya</taxon>
        <taxon>Ascomycota</taxon>
        <taxon>Pezizomycotina</taxon>
        <taxon>Orbiliomycetes</taxon>
        <taxon>Orbiliales</taxon>
        <taxon>Orbiliaceae</taxon>
        <taxon>Drechslerella</taxon>
    </lineage>
</organism>
<feature type="region of interest" description="Disordered" evidence="1">
    <location>
        <begin position="341"/>
        <end position="378"/>
    </location>
</feature>
<evidence type="ECO:0000256" key="1">
    <source>
        <dbReference type="SAM" id="MobiDB-lite"/>
    </source>
</evidence>
<reference evidence="4" key="1">
    <citation type="submission" date="2023-01" db="EMBL/GenBank/DDBJ databases">
        <title>The chitinases involved in constricting ring structure development in the nematode-trapping fungus Drechslerella dactyloides.</title>
        <authorList>
            <person name="Wang R."/>
            <person name="Zhang L."/>
            <person name="Tang P."/>
            <person name="Li S."/>
            <person name="Liang L."/>
        </authorList>
    </citation>
    <scope>NUCLEOTIDE SEQUENCE</scope>
    <source>
        <strain evidence="4">YMF1.00031</strain>
    </source>
</reference>
<dbReference type="EMBL" id="JAQGDS010000001">
    <property type="protein sequence ID" value="KAJ6264940.1"/>
    <property type="molecule type" value="Genomic_DNA"/>
</dbReference>
<accession>A0AAD6NNW5</accession>
<feature type="transmembrane region" description="Helical" evidence="2">
    <location>
        <begin position="150"/>
        <end position="171"/>
    </location>
</feature>
<gene>
    <name evidence="4" type="ORF">Dda_1093</name>
</gene>
<proteinExistence type="predicted"/>
<protein>
    <submittedName>
        <fullName evidence="4">Uncharacterized protein</fullName>
    </submittedName>
</protein>
<dbReference type="Proteomes" id="UP001221413">
    <property type="component" value="Unassembled WGS sequence"/>
</dbReference>
<comment type="caution">
    <text evidence="4">The sequence shown here is derived from an EMBL/GenBank/DDBJ whole genome shotgun (WGS) entry which is preliminary data.</text>
</comment>
<keyword evidence="2" id="KW-0812">Transmembrane</keyword>
<evidence type="ECO:0000313" key="4">
    <source>
        <dbReference type="EMBL" id="KAJ6264940.1"/>
    </source>
</evidence>
<evidence type="ECO:0000313" key="5">
    <source>
        <dbReference type="Proteomes" id="UP001221413"/>
    </source>
</evidence>
<feature type="signal peptide" evidence="3">
    <location>
        <begin position="1"/>
        <end position="22"/>
    </location>
</feature>
<evidence type="ECO:0000256" key="2">
    <source>
        <dbReference type="SAM" id="Phobius"/>
    </source>
</evidence>
<evidence type="ECO:0000256" key="3">
    <source>
        <dbReference type="SAM" id="SignalP"/>
    </source>
</evidence>
<keyword evidence="3" id="KW-0732">Signal</keyword>
<keyword evidence="2" id="KW-0472">Membrane</keyword>
<name>A0AAD6NNW5_DREDA</name>